<dbReference type="PANTHER" id="PTHR46467:SF1">
    <property type="entry name" value="TETHER CONTAINING UBX DOMAIN FOR GLUT4"/>
    <property type="match status" value="1"/>
</dbReference>
<dbReference type="GO" id="GO:0005634">
    <property type="term" value="C:nucleus"/>
    <property type="evidence" value="ECO:0007669"/>
    <property type="project" value="TreeGrafter"/>
</dbReference>
<dbReference type="AlphaFoldDB" id="A0A438MZD9"/>
<comment type="caution">
    <text evidence="3">The sequence shown here is derived from an EMBL/GenBank/DDBJ whole genome shotgun (WGS) entry which is preliminary data.</text>
</comment>
<dbReference type="GO" id="GO:0012506">
    <property type="term" value="C:vesicle membrane"/>
    <property type="evidence" value="ECO:0007669"/>
    <property type="project" value="TreeGrafter"/>
</dbReference>
<dbReference type="InterPro" id="IPR001012">
    <property type="entry name" value="UBX_dom"/>
</dbReference>
<dbReference type="InterPro" id="IPR021569">
    <property type="entry name" value="TUG-UBL1"/>
</dbReference>
<dbReference type="SUPFAM" id="SSF54236">
    <property type="entry name" value="Ubiquitin-like"/>
    <property type="match status" value="2"/>
</dbReference>
<feature type="region of interest" description="Disordered" evidence="1">
    <location>
        <begin position="454"/>
        <end position="501"/>
    </location>
</feature>
<dbReference type="EMBL" id="NAJM01000037">
    <property type="protein sequence ID" value="RVX68494.1"/>
    <property type="molecule type" value="Genomic_DNA"/>
</dbReference>
<dbReference type="Proteomes" id="UP000288859">
    <property type="component" value="Unassembled WGS sequence"/>
</dbReference>
<feature type="region of interest" description="Disordered" evidence="1">
    <location>
        <begin position="207"/>
        <end position="290"/>
    </location>
</feature>
<gene>
    <name evidence="3" type="ORF">B0A52_07918</name>
</gene>
<feature type="domain" description="UBX" evidence="2">
    <location>
        <begin position="342"/>
        <end position="411"/>
    </location>
</feature>
<dbReference type="VEuPathDB" id="FungiDB:PV10_02235"/>
<dbReference type="PROSITE" id="PS50033">
    <property type="entry name" value="UBX"/>
    <property type="match status" value="1"/>
</dbReference>
<evidence type="ECO:0000313" key="3">
    <source>
        <dbReference type="EMBL" id="RVX68494.1"/>
    </source>
</evidence>
<dbReference type="PANTHER" id="PTHR46467">
    <property type="entry name" value="TETHER CONTAINING UBX DOMAIN FOR GLUT4"/>
    <property type="match status" value="1"/>
</dbReference>
<dbReference type="GO" id="GO:0006886">
    <property type="term" value="P:intracellular protein transport"/>
    <property type="evidence" value="ECO:0007669"/>
    <property type="project" value="TreeGrafter"/>
</dbReference>
<dbReference type="InterPro" id="IPR059238">
    <property type="entry name" value="UBX1_UBXN9"/>
</dbReference>
<reference evidence="3 4" key="1">
    <citation type="submission" date="2017-03" db="EMBL/GenBank/DDBJ databases">
        <title>Genomes of endolithic fungi from Antarctica.</title>
        <authorList>
            <person name="Coleine C."/>
            <person name="Masonjones S."/>
            <person name="Stajich J.E."/>
        </authorList>
    </citation>
    <scope>NUCLEOTIDE SEQUENCE [LARGE SCALE GENOMIC DNA]</scope>
    <source>
        <strain evidence="3 4">CCFEE 6314</strain>
    </source>
</reference>
<evidence type="ECO:0000256" key="1">
    <source>
        <dbReference type="SAM" id="MobiDB-lite"/>
    </source>
</evidence>
<dbReference type="CDD" id="cd17075">
    <property type="entry name" value="UBX1_UBXN9"/>
    <property type="match status" value="1"/>
</dbReference>
<dbReference type="CDD" id="cd16105">
    <property type="entry name" value="Ubl_ASPSCR1_like"/>
    <property type="match status" value="1"/>
</dbReference>
<evidence type="ECO:0000313" key="4">
    <source>
        <dbReference type="Proteomes" id="UP000288859"/>
    </source>
</evidence>
<name>A0A438MZD9_EXOME</name>
<feature type="compositionally biased region" description="Basic residues" evidence="1">
    <location>
        <begin position="490"/>
        <end position="501"/>
    </location>
</feature>
<dbReference type="Gene3D" id="3.10.20.90">
    <property type="entry name" value="Phosphatidylinositol 3-kinase Catalytic Subunit, Chain A, domain 1"/>
    <property type="match status" value="2"/>
</dbReference>
<dbReference type="Pfam" id="PF11470">
    <property type="entry name" value="TUG-UBL1"/>
    <property type="match status" value="1"/>
</dbReference>
<proteinExistence type="predicted"/>
<dbReference type="Pfam" id="PF00789">
    <property type="entry name" value="UBX"/>
    <property type="match status" value="1"/>
</dbReference>
<dbReference type="OrthoDB" id="440781at2759"/>
<feature type="compositionally biased region" description="Low complexity" evidence="1">
    <location>
        <begin position="260"/>
        <end position="274"/>
    </location>
</feature>
<protein>
    <recommendedName>
        <fullName evidence="2">UBX domain-containing protein</fullName>
    </recommendedName>
</protein>
<dbReference type="InterPro" id="IPR029071">
    <property type="entry name" value="Ubiquitin-like_domsf"/>
</dbReference>
<accession>A0A438MZD9</accession>
<organism evidence="3 4">
    <name type="scientific">Exophiala mesophila</name>
    <name type="common">Black yeast-like fungus</name>
    <dbReference type="NCBI Taxonomy" id="212818"/>
    <lineage>
        <taxon>Eukaryota</taxon>
        <taxon>Fungi</taxon>
        <taxon>Dikarya</taxon>
        <taxon>Ascomycota</taxon>
        <taxon>Pezizomycotina</taxon>
        <taxon>Eurotiomycetes</taxon>
        <taxon>Chaetothyriomycetidae</taxon>
        <taxon>Chaetothyriales</taxon>
        <taxon>Herpotrichiellaceae</taxon>
        <taxon>Exophiala</taxon>
    </lineage>
</organism>
<dbReference type="GO" id="GO:0005737">
    <property type="term" value="C:cytoplasm"/>
    <property type="evidence" value="ECO:0007669"/>
    <property type="project" value="TreeGrafter"/>
</dbReference>
<evidence type="ECO:0000259" key="2">
    <source>
        <dbReference type="PROSITE" id="PS50033"/>
    </source>
</evidence>
<sequence>MSAHVVVIDSTARRHVIKTTPNKYLSEVVEEVSAKLGINASQYGLKHNNKPVDLSRTIRLSGLSSGAKLELIQLSKSAGVVSIALQLPESEAKGQPNARLTDKFPSSTTLWLVLRKFEAGVAGGGSSTRNFTARGVPSSQGAAGAGRLYYEQPVLNCLNRELSSFTDLQKTLAQLGLNSGSALIRLSFRHTDMPLEEAMAQIQGYFDTVDPPSTSQQPTPKVEPVNEPVASSSQQPEQPEWTEDIKSNETTSPEQEPGPSTSTSDTTATTTTSSGRPVSVFRPPSSTTPSAALISHNETDYVPTVEHAQIHQKMLNDSTRNRRLPTEAELQTQATEEAAKWAQITEVEIKIRFPDQSAVSAKFKQTDTGHDLYGFVRDCLEDKWHSDVFHLRNPGVKGKNETIPDDSNKTLIRGLQLKGRVLVTFAWDDSKASLEARGTKALLKPELRAQAQEFKAPEVIASQDTTDDPGVKVTLGSKTTSEESGDTKKKLPKWLKGLAKK</sequence>